<dbReference type="Proteomes" id="UP001372338">
    <property type="component" value="Unassembled WGS sequence"/>
</dbReference>
<keyword evidence="1" id="KW-0472">Membrane</keyword>
<evidence type="ECO:0000313" key="2">
    <source>
        <dbReference type="EMBL" id="KAK7275878.1"/>
    </source>
</evidence>
<gene>
    <name evidence="2" type="ORF">RIF29_17004</name>
</gene>
<dbReference type="PANTHER" id="PTHR33564">
    <property type="entry name" value="TRANSMEMBRANE PROTEIN"/>
    <property type="match status" value="1"/>
</dbReference>
<evidence type="ECO:0000256" key="1">
    <source>
        <dbReference type="SAM" id="Phobius"/>
    </source>
</evidence>
<name>A0AAN9FND1_CROPI</name>
<keyword evidence="1" id="KW-0812">Transmembrane</keyword>
<proteinExistence type="predicted"/>
<feature type="transmembrane region" description="Helical" evidence="1">
    <location>
        <begin position="6"/>
        <end position="27"/>
    </location>
</feature>
<comment type="caution">
    <text evidence="2">The sequence shown here is derived from an EMBL/GenBank/DDBJ whole genome shotgun (WGS) entry which is preliminary data.</text>
</comment>
<protein>
    <submittedName>
        <fullName evidence="2">Uncharacterized protein</fullName>
    </submittedName>
</protein>
<dbReference type="AlphaFoldDB" id="A0AAN9FND1"/>
<evidence type="ECO:0000313" key="3">
    <source>
        <dbReference type="Proteomes" id="UP001372338"/>
    </source>
</evidence>
<dbReference type="EMBL" id="JAYWIO010000003">
    <property type="protein sequence ID" value="KAK7275878.1"/>
    <property type="molecule type" value="Genomic_DNA"/>
</dbReference>
<keyword evidence="1" id="KW-1133">Transmembrane helix</keyword>
<keyword evidence="3" id="KW-1185">Reference proteome</keyword>
<organism evidence="2 3">
    <name type="scientific">Crotalaria pallida</name>
    <name type="common">Smooth rattlebox</name>
    <name type="synonym">Crotalaria striata</name>
    <dbReference type="NCBI Taxonomy" id="3830"/>
    <lineage>
        <taxon>Eukaryota</taxon>
        <taxon>Viridiplantae</taxon>
        <taxon>Streptophyta</taxon>
        <taxon>Embryophyta</taxon>
        <taxon>Tracheophyta</taxon>
        <taxon>Spermatophyta</taxon>
        <taxon>Magnoliopsida</taxon>
        <taxon>eudicotyledons</taxon>
        <taxon>Gunneridae</taxon>
        <taxon>Pentapetalae</taxon>
        <taxon>rosids</taxon>
        <taxon>fabids</taxon>
        <taxon>Fabales</taxon>
        <taxon>Fabaceae</taxon>
        <taxon>Papilionoideae</taxon>
        <taxon>50 kb inversion clade</taxon>
        <taxon>genistoids sensu lato</taxon>
        <taxon>core genistoids</taxon>
        <taxon>Crotalarieae</taxon>
        <taxon>Crotalaria</taxon>
    </lineage>
</organism>
<reference evidence="2 3" key="1">
    <citation type="submission" date="2024-01" db="EMBL/GenBank/DDBJ databases">
        <title>The genomes of 5 underutilized Papilionoideae crops provide insights into root nodulation and disease resistanc.</title>
        <authorList>
            <person name="Yuan L."/>
        </authorList>
    </citation>
    <scope>NUCLEOTIDE SEQUENCE [LARGE SCALE GENOMIC DNA]</scope>
    <source>
        <strain evidence="2">ZHUSHIDOU_FW_LH</strain>
        <tissue evidence="2">Leaf</tissue>
    </source>
</reference>
<dbReference type="PANTHER" id="PTHR33564:SF8">
    <property type="entry name" value="TRANSMEMBRANE PROTEIN"/>
    <property type="match status" value="1"/>
</dbReference>
<accession>A0AAN9FND1</accession>
<sequence>MENSIRFGMVTVFAVSGSMVFLVHQVHKHLLNNFMKKFEFETRGYKKHQKKKKVRFAEDVLELPMKNNIAQINMTRTQQIDDKKFNLAIEDVNKWRHEQKLNDIMPPNRAILYREGMHAGDLPEMEPVHKKTPRVTEMEGFREWLKAVMTETLSGIHVGDSPEMEPDR</sequence>